<evidence type="ECO:0000259" key="1">
    <source>
        <dbReference type="Pfam" id="PF13625"/>
    </source>
</evidence>
<keyword evidence="2" id="KW-0067">ATP-binding</keyword>
<comment type="caution">
    <text evidence="2">The sequence shown here is derived from an EMBL/GenBank/DDBJ whole genome shotgun (WGS) entry which is preliminary data.</text>
</comment>
<dbReference type="GO" id="GO:0004386">
    <property type="term" value="F:helicase activity"/>
    <property type="evidence" value="ECO:0007669"/>
    <property type="project" value="UniProtKB-KW"/>
</dbReference>
<keyword evidence="3" id="KW-1185">Reference proteome</keyword>
<keyword evidence="2" id="KW-0378">Hydrolase</keyword>
<name>A0ABT7N347_9MICO</name>
<dbReference type="RefSeq" id="WP_286290103.1">
    <property type="nucleotide sequence ID" value="NZ_JASXSZ010000006.1"/>
</dbReference>
<evidence type="ECO:0000313" key="3">
    <source>
        <dbReference type="Proteomes" id="UP001235064"/>
    </source>
</evidence>
<dbReference type="Pfam" id="PF13625">
    <property type="entry name" value="Helicase_C_3"/>
    <property type="match status" value="1"/>
</dbReference>
<keyword evidence="2" id="KW-0547">Nucleotide-binding</keyword>
<dbReference type="InterPro" id="IPR032830">
    <property type="entry name" value="XPB/Ssl2_N"/>
</dbReference>
<dbReference type="EMBL" id="JASXSZ010000006">
    <property type="protein sequence ID" value="MDL9981107.1"/>
    <property type="molecule type" value="Genomic_DNA"/>
</dbReference>
<organism evidence="2 3">
    <name type="scientific">Microbacterium candidum</name>
    <dbReference type="NCBI Taxonomy" id="3041922"/>
    <lineage>
        <taxon>Bacteria</taxon>
        <taxon>Bacillati</taxon>
        <taxon>Actinomycetota</taxon>
        <taxon>Actinomycetes</taxon>
        <taxon>Micrococcales</taxon>
        <taxon>Microbacteriaceae</taxon>
        <taxon>Microbacterium</taxon>
    </lineage>
</organism>
<evidence type="ECO:0000313" key="2">
    <source>
        <dbReference type="EMBL" id="MDL9981107.1"/>
    </source>
</evidence>
<sequence length="582" mass="61691">MRDGRGDVNGATDARALATWLSGCDDAALEAIFADRAVPPQAPWHDFFDVAEALLEPASVDRALAATARDDLIALEAGRPPEPRPRTLVRNDGTPYAAVAARLAEARSADPAAFAPLEPAASPAPADERIAAASAERIFTSLSALTDIVAASLDIPVSTTAAGTVSAVHRRTLVEDGVVDDGDVLDDLLALAADAGLLRAVDREWRVTEGGERWLALPALERWDAVARAFARQLPTGIRTAGGGYAPFSSWESAYPLDPTWPARATALGRRADRWGLSSGDEEPAWAAPLRRSGVPDTDALGAHLPAEIDKIYLQADLTAIAPGPLRSDLDLRLRAMAARESRAQASTYRFTDETVGAAVAGGETEESIRDFLAGLSLTGIPQPLAYLVERTAARHGLVRVGTDAETGRTRVASSDEALLRALAVDQSVRAVGLVETGDVLTTRVPRDAVFWTLADARYPVVALDANGNPEPLRRRRPLLTDAPRPSAAHERLITQLRESADAGSDAAWLERELEQAVRSRAVVVVTVLLPDGSSRDLVMEASGLGGGRFRGLDRAADVERTLPVSSIAAVRLAPVAETPGR</sequence>
<accession>A0ABT7N347</accession>
<dbReference type="Proteomes" id="UP001235064">
    <property type="component" value="Unassembled WGS sequence"/>
</dbReference>
<protein>
    <submittedName>
        <fullName evidence="2">Helicase-associated domain-containing protein</fullName>
    </submittedName>
</protein>
<reference evidence="2 3" key="1">
    <citation type="submission" date="2023-06" db="EMBL/GenBank/DDBJ databases">
        <title>Microbacterium sp. nov., isolated from a waste landfill.</title>
        <authorList>
            <person name="Wen W."/>
        </authorList>
    </citation>
    <scope>NUCLEOTIDE SEQUENCE [LARGE SCALE GENOMIC DNA]</scope>
    <source>
        <strain evidence="2 3">ASV49</strain>
    </source>
</reference>
<keyword evidence="2" id="KW-0347">Helicase</keyword>
<gene>
    <name evidence="2" type="ORF">QSV35_17380</name>
</gene>
<proteinExistence type="predicted"/>
<feature type="domain" description="Helicase XPB/Ssl2 N-terminal" evidence="1">
    <location>
        <begin position="313"/>
        <end position="436"/>
    </location>
</feature>